<keyword evidence="1" id="KW-1133">Transmembrane helix</keyword>
<feature type="transmembrane region" description="Helical" evidence="1">
    <location>
        <begin position="20"/>
        <end position="39"/>
    </location>
</feature>
<organism evidence="3 4">
    <name type="scientific">Luteibacter flocculans</name>
    <dbReference type="NCBI Taxonomy" id="2780091"/>
    <lineage>
        <taxon>Bacteria</taxon>
        <taxon>Pseudomonadati</taxon>
        <taxon>Pseudomonadota</taxon>
        <taxon>Gammaproteobacteria</taxon>
        <taxon>Lysobacterales</taxon>
        <taxon>Rhodanobacteraceae</taxon>
        <taxon>Luteibacter</taxon>
    </lineage>
</organism>
<keyword evidence="1" id="KW-0812">Transmembrane</keyword>
<dbReference type="SMART" id="SM01259">
    <property type="entry name" value="LAB_N"/>
    <property type="match status" value="1"/>
</dbReference>
<sequence>MSFLQNRLESVAPWLYADSSAWTAIGLFGTALFGSRFVVQWICSERSGRVVVPPVFWHLSFWGSLISLLYALHLDKLPIILGQALLPVLHGRNLWLLRKR</sequence>
<feature type="transmembrane region" description="Helical" evidence="1">
    <location>
        <begin position="51"/>
        <end position="71"/>
    </location>
</feature>
<proteinExistence type="predicted"/>
<dbReference type="Proteomes" id="UP001056681">
    <property type="component" value="Chromosome"/>
</dbReference>
<protein>
    <submittedName>
        <fullName evidence="3">Lipid-A-disaccharide synthase N-terminal domain-containing protein</fullName>
    </submittedName>
</protein>
<dbReference type="InterPro" id="IPR011499">
    <property type="entry name" value="Lipid_A_biosynth_N"/>
</dbReference>
<evidence type="ECO:0000313" key="4">
    <source>
        <dbReference type="Proteomes" id="UP001056681"/>
    </source>
</evidence>
<feature type="domain" description="Lipid A biosynthesis N-terminal" evidence="2">
    <location>
        <begin position="25"/>
        <end position="96"/>
    </location>
</feature>
<reference evidence="3" key="1">
    <citation type="submission" date="2020-10" db="EMBL/GenBank/DDBJ databases">
        <title>Whole-genome sequence of Luteibacter sp. EIF3.</title>
        <authorList>
            <person name="Friedrich I."/>
            <person name="Hertel R."/>
            <person name="Daniel R."/>
        </authorList>
    </citation>
    <scope>NUCLEOTIDE SEQUENCE</scope>
    <source>
        <strain evidence="3">EIF3</strain>
    </source>
</reference>
<keyword evidence="1" id="KW-0472">Membrane</keyword>
<feature type="transmembrane region" description="Helical" evidence="1">
    <location>
        <begin position="77"/>
        <end position="97"/>
    </location>
</feature>
<evidence type="ECO:0000313" key="3">
    <source>
        <dbReference type="EMBL" id="URL57578.1"/>
    </source>
</evidence>
<gene>
    <name evidence="3" type="ORF">IM816_13235</name>
</gene>
<evidence type="ECO:0000256" key="1">
    <source>
        <dbReference type="SAM" id="Phobius"/>
    </source>
</evidence>
<dbReference type="RefSeq" id="WP_425602580.1">
    <property type="nucleotide sequence ID" value="NZ_CP063231.1"/>
</dbReference>
<keyword evidence="4" id="KW-1185">Reference proteome</keyword>
<dbReference type="EMBL" id="CP063231">
    <property type="protein sequence ID" value="URL57578.1"/>
    <property type="molecule type" value="Genomic_DNA"/>
</dbReference>
<name>A0ABY4SXZ2_9GAMM</name>
<evidence type="ECO:0000259" key="2">
    <source>
        <dbReference type="SMART" id="SM01259"/>
    </source>
</evidence>
<accession>A0ABY4SXZ2</accession>
<dbReference type="Pfam" id="PF07578">
    <property type="entry name" value="LAB_N"/>
    <property type="match status" value="1"/>
</dbReference>